<keyword evidence="2" id="KW-0812">Transmembrane</keyword>
<keyword evidence="2" id="KW-1133">Transmembrane helix</keyword>
<name>A0ABV8SW44_9GAMM</name>
<gene>
    <name evidence="3" type="ORF">ACFPN2_19040</name>
</gene>
<evidence type="ECO:0008006" key="5">
    <source>
        <dbReference type="Google" id="ProtNLM"/>
    </source>
</evidence>
<feature type="transmembrane region" description="Helical" evidence="2">
    <location>
        <begin position="6"/>
        <end position="23"/>
    </location>
</feature>
<organism evidence="3 4">
    <name type="scientific">Steroidobacter flavus</name>
    <dbReference type="NCBI Taxonomy" id="1842136"/>
    <lineage>
        <taxon>Bacteria</taxon>
        <taxon>Pseudomonadati</taxon>
        <taxon>Pseudomonadota</taxon>
        <taxon>Gammaproteobacteria</taxon>
        <taxon>Steroidobacterales</taxon>
        <taxon>Steroidobacteraceae</taxon>
        <taxon>Steroidobacter</taxon>
    </lineage>
</organism>
<keyword evidence="2" id="KW-0472">Membrane</keyword>
<proteinExistence type="predicted"/>
<feature type="region of interest" description="Disordered" evidence="1">
    <location>
        <begin position="74"/>
        <end position="93"/>
    </location>
</feature>
<dbReference type="RefSeq" id="WP_380599327.1">
    <property type="nucleotide sequence ID" value="NZ_JBHSDU010000003.1"/>
</dbReference>
<evidence type="ECO:0000256" key="2">
    <source>
        <dbReference type="SAM" id="Phobius"/>
    </source>
</evidence>
<protein>
    <recommendedName>
        <fullName evidence="5">Secreted protein</fullName>
    </recommendedName>
</protein>
<reference evidence="4" key="1">
    <citation type="journal article" date="2019" name="Int. J. Syst. Evol. Microbiol.">
        <title>The Global Catalogue of Microorganisms (GCM) 10K type strain sequencing project: providing services to taxonomists for standard genome sequencing and annotation.</title>
        <authorList>
            <consortium name="The Broad Institute Genomics Platform"/>
            <consortium name="The Broad Institute Genome Sequencing Center for Infectious Disease"/>
            <person name="Wu L."/>
            <person name="Ma J."/>
        </authorList>
    </citation>
    <scope>NUCLEOTIDE SEQUENCE [LARGE SCALE GENOMIC DNA]</scope>
    <source>
        <strain evidence="4">CGMCC 1.10759</strain>
    </source>
</reference>
<comment type="caution">
    <text evidence="3">The sequence shown here is derived from an EMBL/GenBank/DDBJ whole genome shotgun (WGS) entry which is preliminary data.</text>
</comment>
<accession>A0ABV8SW44</accession>
<evidence type="ECO:0000313" key="4">
    <source>
        <dbReference type="Proteomes" id="UP001595904"/>
    </source>
</evidence>
<evidence type="ECO:0000256" key="1">
    <source>
        <dbReference type="SAM" id="MobiDB-lite"/>
    </source>
</evidence>
<evidence type="ECO:0000313" key="3">
    <source>
        <dbReference type="EMBL" id="MFC4311202.1"/>
    </source>
</evidence>
<dbReference type="Proteomes" id="UP001595904">
    <property type="component" value="Unassembled WGS sequence"/>
</dbReference>
<sequence>MERGVVIGGLMICGSFLLAAMLNRSAMEERPAPAPVPIEAVVPVSPPAVQPAGAGAISDCADVNTRADAHGAAVEAEPPASDLMVNGREACPR</sequence>
<keyword evidence="4" id="KW-1185">Reference proteome</keyword>
<dbReference type="EMBL" id="JBHSDU010000003">
    <property type="protein sequence ID" value="MFC4311202.1"/>
    <property type="molecule type" value="Genomic_DNA"/>
</dbReference>